<accession>A0A1S1YT25</accession>
<sequence>MYNLSHRILKEHFSEKWQKEYSNFFAEEHFQVFLANLTLVFNANFPKNRLPYFKDEITPPWDEIYKEIHAKKEYLEVSAYSEDESWVKLIEALPFHYLLLLLGQRLTSASITDSNDIPPLKTTLLTSSFTPYNSQVSVATRAWEKHVGRHSDNFWGEVKGSPSDKEEYVRSLIHQMLEYKTWWNVFHHYKHELVYEIRVETGHGIRWSHGGEKLIGFLEPFLNEDHAHCT</sequence>
<dbReference type="RefSeq" id="WP_044229881.1">
    <property type="nucleotide sequence ID" value="NZ_JRYR02000002.1"/>
</dbReference>
<dbReference type="PANTHER" id="PTHR34204:SF3">
    <property type="entry name" value="ASCH DOMAIN-CONTAINING PROTEIN"/>
    <property type="match status" value="1"/>
</dbReference>
<organism evidence="1 2">
    <name type="scientific">Flammeovirga pacifica</name>
    <dbReference type="NCBI Taxonomy" id="915059"/>
    <lineage>
        <taxon>Bacteria</taxon>
        <taxon>Pseudomonadati</taxon>
        <taxon>Bacteroidota</taxon>
        <taxon>Cytophagia</taxon>
        <taxon>Cytophagales</taxon>
        <taxon>Flammeovirgaceae</taxon>
        <taxon>Flammeovirga</taxon>
    </lineage>
</organism>
<dbReference type="EMBL" id="JRYR02000002">
    <property type="protein sequence ID" value="OHX64177.1"/>
    <property type="molecule type" value="Genomic_DNA"/>
</dbReference>
<evidence type="ECO:0000313" key="2">
    <source>
        <dbReference type="Proteomes" id="UP000179797"/>
    </source>
</evidence>
<keyword evidence="2" id="KW-1185">Reference proteome</keyword>
<dbReference type="OrthoDB" id="1866098at2"/>
<protein>
    <submittedName>
        <fullName evidence="1">Uncharacterized protein</fullName>
    </submittedName>
</protein>
<name>A0A1S1YT25_FLAPC</name>
<dbReference type="STRING" id="915059.NH26_21470"/>
<dbReference type="AlphaFoldDB" id="A0A1S1YT25"/>
<dbReference type="PANTHER" id="PTHR34204">
    <property type="entry name" value="RNA-BINDING ASCH DOMAIN PROTEIN"/>
    <property type="match status" value="1"/>
</dbReference>
<proteinExistence type="predicted"/>
<reference evidence="1 2" key="1">
    <citation type="journal article" date="2012" name="Int. J. Syst. Evol. Microbiol.">
        <title>Flammeovirga pacifica sp. nov., isolated from deep-sea sediment.</title>
        <authorList>
            <person name="Xu H."/>
            <person name="Fu Y."/>
            <person name="Yang N."/>
            <person name="Ding Z."/>
            <person name="Lai Q."/>
            <person name="Zeng R."/>
        </authorList>
    </citation>
    <scope>NUCLEOTIDE SEQUENCE [LARGE SCALE GENOMIC DNA]</scope>
    <source>
        <strain evidence="2">DSM 24597 / LMG 26175 / WPAGA1</strain>
    </source>
</reference>
<dbReference type="Proteomes" id="UP000179797">
    <property type="component" value="Unassembled WGS sequence"/>
</dbReference>
<gene>
    <name evidence="1" type="ORF">NH26_21470</name>
</gene>
<comment type="caution">
    <text evidence="1">The sequence shown here is derived from an EMBL/GenBank/DDBJ whole genome shotgun (WGS) entry which is preliminary data.</text>
</comment>
<evidence type="ECO:0000313" key="1">
    <source>
        <dbReference type="EMBL" id="OHX64177.1"/>
    </source>
</evidence>